<dbReference type="InterPro" id="IPR001878">
    <property type="entry name" value="Znf_CCHC"/>
</dbReference>
<dbReference type="SUPFAM" id="SSF57756">
    <property type="entry name" value="Retrovirus zinc finger-like domains"/>
    <property type="match status" value="1"/>
</dbReference>
<dbReference type="InterPro" id="IPR013103">
    <property type="entry name" value="RVT_2"/>
</dbReference>
<dbReference type="Pfam" id="PF14223">
    <property type="entry name" value="Retrotran_gag_2"/>
    <property type="match status" value="1"/>
</dbReference>
<dbReference type="PANTHER" id="PTHR11439">
    <property type="entry name" value="GAG-POL-RELATED RETROTRANSPOSON"/>
    <property type="match status" value="1"/>
</dbReference>
<dbReference type="CDD" id="cd09272">
    <property type="entry name" value="RNase_HI_RT_Ty1"/>
    <property type="match status" value="1"/>
</dbReference>
<feature type="compositionally biased region" description="Polar residues" evidence="1">
    <location>
        <begin position="191"/>
        <end position="200"/>
    </location>
</feature>
<dbReference type="InterPro" id="IPR043502">
    <property type="entry name" value="DNA/RNA_pol_sf"/>
</dbReference>
<feature type="domain" description="CCHC-type" evidence="2">
    <location>
        <begin position="282"/>
        <end position="298"/>
    </location>
</feature>
<gene>
    <name evidence="3" type="ORF">Tci_019698</name>
</gene>
<proteinExistence type="predicted"/>
<feature type="region of interest" description="Disordered" evidence="1">
    <location>
        <begin position="175"/>
        <end position="234"/>
    </location>
</feature>
<comment type="caution">
    <text evidence="3">The sequence shown here is derived from an EMBL/GenBank/DDBJ whole genome shotgun (WGS) entry which is preliminary data.</text>
</comment>
<evidence type="ECO:0000256" key="1">
    <source>
        <dbReference type="SAM" id="MobiDB-lite"/>
    </source>
</evidence>
<protein>
    <submittedName>
        <fullName evidence="3">Retrotransposon protein, putative, unclassified</fullName>
    </submittedName>
</protein>
<sequence length="2056" mass="231161">MTTPFATSTTDSQMHNNIMAVGSRDHPLMLATERYAQWRSQFLRYIDTRPNGDALRKCILEVPEHTTVETLQTMSLKNKAHYESKKEAIHLILTGIGDEIYSTVDACKTAQEMWEAIERLQEGESLNIQDVQTNLFWEFGKFTSHDGETMESYYTRIARNSNPLALVAIAQSNQDPNYQTPKSHKPYAPTSKASIPTRSHATTRNKGKKIAKPIPPPSESASEEDSDPEQAQSDKDMQKNLVLIAKYNNANQTGQFGNQRAITVFGARENVRSLVVQQTGIQCFNFKEFGHFAKECRNPKRVKDSTYHKEKKLLCKQAEQGVSLQAEQSDCLADTDEEIDEQELEAHYSYIAKIQEVPTADLGTDSEPLEQVQYDAGYNLFSNEIQHYEQSESIRNTCVVETDDSNVILDSPDITLGKSNRIQDSCLVPLQTKQIKFEKYKACNHRTVDCEKFKLCKEKASNVFRKEREQYFEIQDLKAQLQDKDIAINELKKIIEKFKGNSVETKFNKPSVVRQQNAQRIPKPSVLGKPAHFLGSFERKSFSKTKSVPKTNVSEGLSKTVTTHNLLQTVRQVVNNNNVIKPGMYGIDSSTTQTRAPQLPQTSRNTNPRMSTSTKVAHKTNVSRPQLRSNQMTDKVVLNNSHVKSKKTKVEDHPRNSSIFNKTNDQFAPILGYGDLVQGNITTNRVYYVEGLNHNLFSVGQLCDADLEVAFRKSTCFVTDLQGNDLLTDTIVPSQQELDLLFGPLYDEFFNAEQVRSNPSKPVQTRRQLEIDPKMCMFALIVITAESKTIKEAMTDSAWIEAMQEELFQFDRLQDEDQTVIRNKARIVAKGYAQKEGIDFKESFTPISRLEAVWIFIAYVAYKSFLIYQMDVKMAFLNGPLKEEVYVAQPDRFVDPDHPEKVYRLMKVLYGLKQAPRAWYDELSNFLISKGFTKGTIDPNLFTIRYEEDILLVQIYIDDIIFGTANPKFSIRFKKLMHSRFEMSLMGEMKFFLGLQIYQSPQGIFINQVKYALEILKKHGMEKGQSIDANHAECIDTYKSSSGGIQFLGEKLVSWMSKKQDCTAMSSAETEYVALSASCAQVIWMMTQLKDYGFNYNKIPLYCDYQSAIAISCNPVTAYQLADMFTKALLEDRFKYLVKRIGLDDDVAASFRQSRIHYHMLMLKLQIHTILILVTVSKIVYTTRNYLKVSKYNWEQITFKLEGEEHQSDTKVLTMTMEILQEPTSNKLGDSSCNNSSTSSLHLHHITCTTTNNNTDPYITITIKPSPVTTILDPLLGISQRIYVLDKDVQEIKVVDHTTLLLASLRSEIPLVVNAYLGSSLGDALQKVLQKHTRELSLDDAIAHGQADLEKTLRKRYRDDEGPLAGPNQGKKTIRSRTKEYELSNKSSTSKESSKGFLGGRVPVNEVISVASLLGCAHGSIPFNYLGLLGVVLEVRDGLNKREGTAGIQGLGDFGASCDGNPKASISSHLISRSTSINMPCGLFNVDVVATFKVPITTLGDLDVLTKDTEAGRHEELLFRMTNGKRTTVMDALVSMCDLILAKNINADAIPCMVSHVDDSITKGALIVDDNLSSKVLPNDPIVKSVDIHEKPSSYVGVTGGLKPEPSKSKANFQLLFSENSYEGVNDSIPRKVVETSLTIGVPLIENTRFTIKTITIEYEWKPHRCDLCKIFGHIHDHCPKKVSISPIVATSNVVTLTTATSNVVTPTTTITSTKKGNIATCNPYSALEDESDEDVKNVYDESDNLFKSTKTGEISSFFTAAVGNGGSFGSCSCTHDNSGVWMDIVKAIKSIKVMDLKLKNSFVRKVADGATTFFWHKPWCGDRLVLGEIFPRLYALEMETDCKVKDIGQVVSQTWVGECVSLQWLRQKFWSYDASGCFKVYVLSNVLENTFFGGHSLGLHHKRNSWTFRKVNVMVWKASHNRLATPPNLIARRVAQPSFNCSLCDLEVEDVEHILVKSHNVSLSNNGVPKDFDCRVYRYSGCRIWSTRIIRTTHGCMRLRDRARGAGFVWERVVEVMGSSGGSGGVVRSEEEGSCRFDGKEGMCTVFFEREGKTG</sequence>
<dbReference type="GO" id="GO:0008270">
    <property type="term" value="F:zinc ion binding"/>
    <property type="evidence" value="ECO:0007669"/>
    <property type="project" value="InterPro"/>
</dbReference>
<dbReference type="Pfam" id="PF07727">
    <property type="entry name" value="RVT_2"/>
    <property type="match status" value="1"/>
</dbReference>
<accession>A0A6L2KG31</accession>
<dbReference type="InterPro" id="IPR026960">
    <property type="entry name" value="RVT-Znf"/>
</dbReference>
<dbReference type="SMART" id="SM00343">
    <property type="entry name" value="ZnF_C2HC"/>
    <property type="match status" value="2"/>
</dbReference>
<feature type="region of interest" description="Disordered" evidence="1">
    <location>
        <begin position="588"/>
        <end position="626"/>
    </location>
</feature>
<dbReference type="Pfam" id="PF13966">
    <property type="entry name" value="zf-RVT"/>
    <property type="match status" value="1"/>
</dbReference>
<feature type="region of interest" description="Disordered" evidence="1">
    <location>
        <begin position="1355"/>
        <end position="1396"/>
    </location>
</feature>
<dbReference type="SUPFAM" id="SSF56672">
    <property type="entry name" value="DNA/RNA polymerases"/>
    <property type="match status" value="1"/>
</dbReference>
<reference evidence="3" key="1">
    <citation type="journal article" date="2019" name="Sci. Rep.">
        <title>Draft genome of Tanacetum cinerariifolium, the natural source of mosquito coil.</title>
        <authorList>
            <person name="Yamashiro T."/>
            <person name="Shiraishi A."/>
            <person name="Satake H."/>
            <person name="Nakayama K."/>
        </authorList>
    </citation>
    <scope>NUCLEOTIDE SEQUENCE</scope>
</reference>
<feature type="domain" description="CCHC-type" evidence="2">
    <location>
        <begin position="1665"/>
        <end position="1681"/>
    </location>
</feature>
<evidence type="ECO:0000313" key="3">
    <source>
        <dbReference type="EMBL" id="GEU47720.1"/>
    </source>
</evidence>
<feature type="compositionally biased region" description="Basic residues" evidence="1">
    <location>
        <begin position="201"/>
        <end position="211"/>
    </location>
</feature>
<organism evidence="3">
    <name type="scientific">Tanacetum cinerariifolium</name>
    <name type="common">Dalmatian daisy</name>
    <name type="synonym">Chrysanthemum cinerariifolium</name>
    <dbReference type="NCBI Taxonomy" id="118510"/>
    <lineage>
        <taxon>Eukaryota</taxon>
        <taxon>Viridiplantae</taxon>
        <taxon>Streptophyta</taxon>
        <taxon>Embryophyta</taxon>
        <taxon>Tracheophyta</taxon>
        <taxon>Spermatophyta</taxon>
        <taxon>Magnoliopsida</taxon>
        <taxon>eudicotyledons</taxon>
        <taxon>Gunneridae</taxon>
        <taxon>Pentapetalae</taxon>
        <taxon>asterids</taxon>
        <taxon>campanulids</taxon>
        <taxon>Asterales</taxon>
        <taxon>Asteraceae</taxon>
        <taxon>Asteroideae</taxon>
        <taxon>Anthemideae</taxon>
        <taxon>Anthemidinae</taxon>
        <taxon>Tanacetum</taxon>
    </lineage>
</organism>
<dbReference type="InterPro" id="IPR036875">
    <property type="entry name" value="Znf_CCHC_sf"/>
</dbReference>
<dbReference type="PANTHER" id="PTHR11439:SF509">
    <property type="entry name" value="RNA-DIRECTED DNA POLYMERASE"/>
    <property type="match status" value="1"/>
</dbReference>
<evidence type="ECO:0000259" key="2">
    <source>
        <dbReference type="SMART" id="SM00343"/>
    </source>
</evidence>
<dbReference type="EMBL" id="BKCJ010002314">
    <property type="protein sequence ID" value="GEU47720.1"/>
    <property type="molecule type" value="Genomic_DNA"/>
</dbReference>
<dbReference type="GO" id="GO:0003676">
    <property type="term" value="F:nucleic acid binding"/>
    <property type="evidence" value="ECO:0007669"/>
    <property type="project" value="InterPro"/>
</dbReference>
<name>A0A6L2KG31_TANCI</name>